<name>A0ABP1R3U3_9HEXA</name>
<accession>A0ABP1R3U3</accession>
<sequence>MGGAVSDLSNRKKIIMAEDNTGRREMTGSREEMTHADLRNHTGEEAHGILNTNDLVEELTTKIQSVSLTGGQDDDGSRSEAQDKHQKLQKIETKLNEVVDISKLANQIQNISVTGELDNDNSRSQEKHLDEKEIPTNLGENVNSIKSESDGEATEESTHSGPEEESDADSGDASDENDKQEIQPIVPLPPLVQEEDEVALLTIVEYRAKLFRFDSTASQWKERGLGSIRLLESVVEPNKYRVVMWRESIGTLACNFSLFPDIVVKNFQDDPKVLCWQCLDCSDESPRWETLTCRFGNEEKCSDFKNKMLQYAKLQAAASKDEEKDQEETVDNSCEGCRGCDTDAYKFPEVPNITQKLEEPLIDCTLGGDSYSGSPCLLFSSMLTN</sequence>
<feature type="region of interest" description="Disordered" evidence="1">
    <location>
        <begin position="1"/>
        <end position="30"/>
    </location>
</feature>
<feature type="region of interest" description="Disordered" evidence="1">
    <location>
        <begin position="115"/>
        <end position="188"/>
    </location>
</feature>
<organism evidence="3 4">
    <name type="scientific">Orchesella dallaii</name>
    <dbReference type="NCBI Taxonomy" id="48710"/>
    <lineage>
        <taxon>Eukaryota</taxon>
        <taxon>Metazoa</taxon>
        <taxon>Ecdysozoa</taxon>
        <taxon>Arthropoda</taxon>
        <taxon>Hexapoda</taxon>
        <taxon>Collembola</taxon>
        <taxon>Entomobryomorpha</taxon>
        <taxon>Entomobryoidea</taxon>
        <taxon>Orchesellidae</taxon>
        <taxon>Orchesellinae</taxon>
        <taxon>Orchesella</taxon>
    </lineage>
</organism>
<feature type="compositionally biased region" description="Basic and acidic residues" evidence="1">
    <location>
        <begin position="20"/>
        <end position="30"/>
    </location>
</feature>
<dbReference type="InterPro" id="IPR011993">
    <property type="entry name" value="PH-like_dom_sf"/>
</dbReference>
<evidence type="ECO:0000313" key="3">
    <source>
        <dbReference type="EMBL" id="CAL8113896.1"/>
    </source>
</evidence>
<gene>
    <name evidence="3" type="ORF">ODALV1_LOCUS16222</name>
</gene>
<evidence type="ECO:0000313" key="4">
    <source>
        <dbReference type="Proteomes" id="UP001642540"/>
    </source>
</evidence>
<dbReference type="Gene3D" id="2.30.29.30">
    <property type="entry name" value="Pleckstrin-homology domain (PH domain)/Phosphotyrosine-binding domain (PTB)"/>
    <property type="match status" value="1"/>
</dbReference>
<dbReference type="CDD" id="cd00835">
    <property type="entry name" value="RanBD_family"/>
    <property type="match status" value="1"/>
</dbReference>
<evidence type="ECO:0000256" key="1">
    <source>
        <dbReference type="SAM" id="MobiDB-lite"/>
    </source>
</evidence>
<feature type="compositionally biased region" description="Acidic residues" evidence="1">
    <location>
        <begin position="163"/>
        <end position="175"/>
    </location>
</feature>
<dbReference type="PANTHER" id="PTHR23138:SF87">
    <property type="entry name" value="E3 SUMO-PROTEIN LIGASE RANBP2"/>
    <property type="match status" value="1"/>
</dbReference>
<keyword evidence="4" id="KW-1185">Reference proteome</keyword>
<dbReference type="PROSITE" id="PS50196">
    <property type="entry name" value="RANBD1"/>
    <property type="match status" value="1"/>
</dbReference>
<dbReference type="SMART" id="SM00160">
    <property type="entry name" value="RanBD"/>
    <property type="match status" value="1"/>
</dbReference>
<proteinExistence type="predicted"/>
<reference evidence="3 4" key="1">
    <citation type="submission" date="2024-08" db="EMBL/GenBank/DDBJ databases">
        <authorList>
            <person name="Cucini C."/>
            <person name="Frati F."/>
        </authorList>
    </citation>
    <scope>NUCLEOTIDE SEQUENCE [LARGE SCALE GENOMIC DNA]</scope>
</reference>
<dbReference type="Pfam" id="PF00638">
    <property type="entry name" value="Ran_BP1"/>
    <property type="match status" value="1"/>
</dbReference>
<dbReference type="Proteomes" id="UP001642540">
    <property type="component" value="Unassembled WGS sequence"/>
</dbReference>
<dbReference type="EMBL" id="CAXLJM020000049">
    <property type="protein sequence ID" value="CAL8113896.1"/>
    <property type="molecule type" value="Genomic_DNA"/>
</dbReference>
<dbReference type="InterPro" id="IPR045255">
    <property type="entry name" value="RanBP1-like"/>
</dbReference>
<feature type="compositionally biased region" description="Basic and acidic residues" evidence="1">
    <location>
        <begin position="75"/>
        <end position="87"/>
    </location>
</feature>
<dbReference type="SUPFAM" id="SSF50729">
    <property type="entry name" value="PH domain-like"/>
    <property type="match status" value="1"/>
</dbReference>
<evidence type="ECO:0000259" key="2">
    <source>
        <dbReference type="PROSITE" id="PS50196"/>
    </source>
</evidence>
<dbReference type="InterPro" id="IPR000156">
    <property type="entry name" value="Ran_bind_dom"/>
</dbReference>
<feature type="compositionally biased region" description="Basic and acidic residues" evidence="1">
    <location>
        <begin position="120"/>
        <end position="134"/>
    </location>
</feature>
<protein>
    <recommendedName>
        <fullName evidence="2">RanBD1 domain-containing protein</fullName>
    </recommendedName>
</protein>
<feature type="region of interest" description="Disordered" evidence="1">
    <location>
        <begin position="67"/>
        <end position="87"/>
    </location>
</feature>
<comment type="caution">
    <text evidence="3">The sequence shown here is derived from an EMBL/GenBank/DDBJ whole genome shotgun (WGS) entry which is preliminary data.</text>
</comment>
<dbReference type="PANTHER" id="PTHR23138">
    <property type="entry name" value="RAN BINDING PROTEIN"/>
    <property type="match status" value="1"/>
</dbReference>
<feature type="domain" description="RanBD1" evidence="2">
    <location>
        <begin position="181"/>
        <end position="310"/>
    </location>
</feature>